<dbReference type="Pfam" id="PF06381">
    <property type="entry name" value="Phage_portal_3"/>
    <property type="match status" value="1"/>
</dbReference>
<reference evidence="2 3" key="1">
    <citation type="submission" date="2024-03" db="EMBL/GenBank/DDBJ databases">
        <title>Complete Genome Sequence and Annotation of Ignatzschineria larvae DSM 13226.</title>
        <authorList>
            <person name="Cantrell E."/>
            <person name="Burcham Z.M."/>
        </authorList>
    </citation>
    <scope>NUCLEOTIDE SEQUENCE [LARGE SCALE GENOMIC DNA]</scope>
    <source>
        <strain evidence="2 3">DSM 13226</strain>
    </source>
</reference>
<organism evidence="2 3">
    <name type="scientific">Ignatzschineria larvae DSM 13226</name>
    <dbReference type="NCBI Taxonomy" id="1111732"/>
    <lineage>
        <taxon>Bacteria</taxon>
        <taxon>Pseudomonadati</taxon>
        <taxon>Pseudomonadota</taxon>
        <taxon>Gammaproteobacteria</taxon>
        <taxon>Cardiobacteriales</taxon>
        <taxon>Ignatzschineriaceae</taxon>
        <taxon>Ignatzschineria</taxon>
    </lineage>
</organism>
<feature type="domain" description="Anti-CBASS protein Acb1-like N-terminal" evidence="1">
    <location>
        <begin position="35"/>
        <end position="373"/>
    </location>
</feature>
<proteinExistence type="predicted"/>
<sequence length="422" mass="47470">MGRMGLIDSVQSLYTDLGIKSEAVTYTGITVSDRQLMNAYVNSWIVAKYVDKTARDMLKKEREFAGSFNQSVLERVFKQEKALKINDVLNDALTWSILLGDCLVVAINDDEDLSTKITDYSNINKFIVLKKNDYKIDKDLDEDIKSKTFGMPESYTIKMGNIKVHASRCHRIRLGKFSIKDGKKNGISPLQAPFRAIKLFDTIVTCIADIVEESNVDVLYVPDLLQRIAAGQEEKIKEYVKLMKLVKSSSNMIVLDAGTSEVQGRWEQKQASYGGLSDILVKMMSVLAGALDRPITVLFGQSASGFASGEEDNRAYYETINNLQESILRPLQEFIDQFILNQMISDVEFTYPTIDSSNEIEESTIFSNIATAMTGLVTAQVISDEVAQKELIARKCLINTKVEDFNEFNETKETESSWEAVY</sequence>
<keyword evidence="3" id="KW-1185">Reference proteome</keyword>
<dbReference type="RefSeq" id="WP_051396126.1">
    <property type="nucleotide sequence ID" value="NZ_AZOD01000009.1"/>
</dbReference>
<name>A0ABZ3BX02_9GAMM</name>
<accession>A0ABZ3BX02</accession>
<dbReference type="Proteomes" id="UP001449178">
    <property type="component" value="Chromosome"/>
</dbReference>
<dbReference type="EMBL" id="CP150637">
    <property type="protein sequence ID" value="WZW87046.1"/>
    <property type="molecule type" value="Genomic_DNA"/>
</dbReference>
<protein>
    <submittedName>
        <fullName evidence="2">DUF1073 domain-containing protein</fullName>
    </submittedName>
</protein>
<dbReference type="InterPro" id="IPR024459">
    <property type="entry name" value="Acb1-like_N"/>
</dbReference>
<gene>
    <name evidence="2" type="ORF">WMO13_06580</name>
</gene>
<evidence type="ECO:0000259" key="1">
    <source>
        <dbReference type="Pfam" id="PF06381"/>
    </source>
</evidence>
<evidence type="ECO:0000313" key="2">
    <source>
        <dbReference type="EMBL" id="WZW87046.1"/>
    </source>
</evidence>
<evidence type="ECO:0000313" key="3">
    <source>
        <dbReference type="Proteomes" id="UP001449178"/>
    </source>
</evidence>